<gene>
    <name evidence="3" type="ORF">E1161_11280</name>
</gene>
<dbReference type="RefSeq" id="WP_132622399.1">
    <property type="nucleotide sequence ID" value="NZ_SMKV01000011.1"/>
</dbReference>
<keyword evidence="2" id="KW-0472">Membrane</keyword>
<feature type="compositionally biased region" description="Low complexity" evidence="1">
    <location>
        <begin position="43"/>
        <end position="60"/>
    </location>
</feature>
<accession>A0A4R4UWL8</accession>
<feature type="region of interest" description="Disordered" evidence="1">
    <location>
        <begin position="1"/>
        <end position="101"/>
    </location>
</feature>
<name>A0A4R4UWL8_9PSEU</name>
<feature type="compositionally biased region" description="Pro residues" evidence="1">
    <location>
        <begin position="23"/>
        <end position="32"/>
    </location>
</feature>
<evidence type="ECO:0000256" key="2">
    <source>
        <dbReference type="SAM" id="Phobius"/>
    </source>
</evidence>
<protein>
    <recommendedName>
        <fullName evidence="5">DUF4878 domain-containing protein</fullName>
    </recommendedName>
</protein>
<sequence length="232" mass="24492">MTYPPQQPGQGGWAQQPTGNEFPPQPSGPPQQQPNWYGNQHTGWGQQGSEQGQPGQMHPGQPQPAQPPQPGQPMPPQWGSEYGPGSWLKEPGGFGDVEPPAPQKSKLPMVLGLVAAVLGLAGAGVGAYFWLGSGPGEPRPVAQEVVAKVNAGDFGTVGELFCESNKTQLDTAIGQLKQWKFDVRLGEVTRNGDKASADLTGTYEADGASQPVDQTMGLVVEDGEWKVCDLGQ</sequence>
<comment type="caution">
    <text evidence="3">The sequence shown here is derived from an EMBL/GenBank/DDBJ whole genome shotgun (WGS) entry which is preliminary data.</text>
</comment>
<evidence type="ECO:0008006" key="5">
    <source>
        <dbReference type="Google" id="ProtNLM"/>
    </source>
</evidence>
<dbReference type="AlphaFoldDB" id="A0A4R4UWL8"/>
<dbReference type="EMBL" id="SMKV01000011">
    <property type="protein sequence ID" value="TDC93153.1"/>
    <property type="molecule type" value="Genomic_DNA"/>
</dbReference>
<keyword evidence="2" id="KW-0812">Transmembrane</keyword>
<evidence type="ECO:0000313" key="3">
    <source>
        <dbReference type="EMBL" id="TDC93153.1"/>
    </source>
</evidence>
<evidence type="ECO:0000313" key="4">
    <source>
        <dbReference type="Proteomes" id="UP000294744"/>
    </source>
</evidence>
<organism evidence="3 4">
    <name type="scientific">Saccharopolyspora aridisoli</name>
    <dbReference type="NCBI Taxonomy" id="2530385"/>
    <lineage>
        <taxon>Bacteria</taxon>
        <taxon>Bacillati</taxon>
        <taxon>Actinomycetota</taxon>
        <taxon>Actinomycetes</taxon>
        <taxon>Pseudonocardiales</taxon>
        <taxon>Pseudonocardiaceae</taxon>
        <taxon>Saccharopolyspora</taxon>
    </lineage>
</organism>
<dbReference type="Proteomes" id="UP000294744">
    <property type="component" value="Unassembled WGS sequence"/>
</dbReference>
<proteinExistence type="predicted"/>
<reference evidence="3 4" key="1">
    <citation type="submission" date="2019-03" db="EMBL/GenBank/DDBJ databases">
        <title>Draft genome sequences of novel Actinobacteria.</title>
        <authorList>
            <person name="Sahin N."/>
            <person name="Ay H."/>
            <person name="Saygin H."/>
        </authorList>
    </citation>
    <scope>NUCLEOTIDE SEQUENCE [LARGE SCALE GENOMIC DNA]</scope>
    <source>
        <strain evidence="3 4">16K404</strain>
    </source>
</reference>
<keyword evidence="2" id="KW-1133">Transmembrane helix</keyword>
<keyword evidence="4" id="KW-1185">Reference proteome</keyword>
<feature type="compositionally biased region" description="Pro residues" evidence="1">
    <location>
        <begin position="61"/>
        <end position="76"/>
    </location>
</feature>
<feature type="transmembrane region" description="Helical" evidence="2">
    <location>
        <begin position="110"/>
        <end position="131"/>
    </location>
</feature>
<evidence type="ECO:0000256" key="1">
    <source>
        <dbReference type="SAM" id="MobiDB-lite"/>
    </source>
</evidence>
<dbReference type="OrthoDB" id="3687312at2"/>